<protein>
    <submittedName>
        <fullName evidence="2">Uncharacterized protein</fullName>
    </submittedName>
</protein>
<feature type="transmembrane region" description="Helical" evidence="1">
    <location>
        <begin position="44"/>
        <end position="69"/>
    </location>
</feature>
<keyword evidence="3" id="KW-1185">Reference proteome</keyword>
<evidence type="ECO:0000256" key="1">
    <source>
        <dbReference type="SAM" id="Phobius"/>
    </source>
</evidence>
<evidence type="ECO:0000313" key="3">
    <source>
        <dbReference type="Proteomes" id="UP001152523"/>
    </source>
</evidence>
<organism evidence="2 3">
    <name type="scientific">Cuscuta epithymum</name>
    <dbReference type="NCBI Taxonomy" id="186058"/>
    <lineage>
        <taxon>Eukaryota</taxon>
        <taxon>Viridiplantae</taxon>
        <taxon>Streptophyta</taxon>
        <taxon>Embryophyta</taxon>
        <taxon>Tracheophyta</taxon>
        <taxon>Spermatophyta</taxon>
        <taxon>Magnoliopsida</taxon>
        <taxon>eudicotyledons</taxon>
        <taxon>Gunneridae</taxon>
        <taxon>Pentapetalae</taxon>
        <taxon>asterids</taxon>
        <taxon>lamiids</taxon>
        <taxon>Solanales</taxon>
        <taxon>Convolvulaceae</taxon>
        <taxon>Cuscuteae</taxon>
        <taxon>Cuscuta</taxon>
        <taxon>Cuscuta subgen. Cuscuta</taxon>
    </lineage>
</organism>
<sequence length="100" mass="11348">MQGSNLGKLFIFVLFSFRSTYFYFSSSGYGWSILIFDKLLIGSVSFSVVLGFFLPVLCLASQVALYGLLTLSYHRAYDRICNCCLDFVLHVCSILMKSHF</sequence>
<dbReference type="EMBL" id="CAMAPF010000069">
    <property type="protein sequence ID" value="CAH9091770.1"/>
    <property type="molecule type" value="Genomic_DNA"/>
</dbReference>
<reference evidence="2" key="1">
    <citation type="submission" date="2022-07" db="EMBL/GenBank/DDBJ databases">
        <authorList>
            <person name="Macas J."/>
            <person name="Novak P."/>
            <person name="Neumann P."/>
        </authorList>
    </citation>
    <scope>NUCLEOTIDE SEQUENCE</scope>
</reference>
<dbReference type="Proteomes" id="UP001152523">
    <property type="component" value="Unassembled WGS sequence"/>
</dbReference>
<accession>A0AAV0D7F1</accession>
<feature type="transmembrane region" description="Helical" evidence="1">
    <location>
        <begin position="7"/>
        <end position="24"/>
    </location>
</feature>
<gene>
    <name evidence="2" type="ORF">CEPIT_LOCUS11840</name>
</gene>
<keyword evidence="1" id="KW-0472">Membrane</keyword>
<keyword evidence="1" id="KW-0812">Transmembrane</keyword>
<proteinExistence type="predicted"/>
<name>A0AAV0D7F1_9ASTE</name>
<keyword evidence="1" id="KW-1133">Transmembrane helix</keyword>
<evidence type="ECO:0000313" key="2">
    <source>
        <dbReference type="EMBL" id="CAH9091770.1"/>
    </source>
</evidence>
<feature type="non-terminal residue" evidence="2">
    <location>
        <position position="100"/>
    </location>
</feature>
<dbReference type="AlphaFoldDB" id="A0AAV0D7F1"/>
<comment type="caution">
    <text evidence="2">The sequence shown here is derived from an EMBL/GenBank/DDBJ whole genome shotgun (WGS) entry which is preliminary data.</text>
</comment>